<evidence type="ECO:0000313" key="3">
    <source>
        <dbReference type="Proteomes" id="UP000265520"/>
    </source>
</evidence>
<proteinExistence type="predicted"/>
<comment type="caution">
    <text evidence="2">The sequence shown here is derived from an EMBL/GenBank/DDBJ whole genome shotgun (WGS) entry which is preliminary data.</text>
</comment>
<dbReference type="PROSITE" id="PS51910">
    <property type="entry name" value="GH18_2"/>
    <property type="match status" value="1"/>
</dbReference>
<dbReference type="Gene3D" id="3.20.20.80">
    <property type="entry name" value="Glycosidases"/>
    <property type="match status" value="1"/>
</dbReference>
<protein>
    <submittedName>
        <fullName evidence="2">Chitinase</fullName>
    </submittedName>
</protein>
<sequence>MNNLGELFFQWRNAISADSVTTGRPPLLLTAAVYFAAEFFLYGEPRTYPVQSINENLDWVNV</sequence>
<feature type="domain" description="GH18" evidence="1">
    <location>
        <begin position="1"/>
        <end position="62"/>
    </location>
</feature>
<dbReference type="InterPro" id="IPR001223">
    <property type="entry name" value="Glyco_hydro18_cat"/>
</dbReference>
<organism evidence="2 3">
    <name type="scientific">Trifolium medium</name>
    <dbReference type="NCBI Taxonomy" id="97028"/>
    <lineage>
        <taxon>Eukaryota</taxon>
        <taxon>Viridiplantae</taxon>
        <taxon>Streptophyta</taxon>
        <taxon>Embryophyta</taxon>
        <taxon>Tracheophyta</taxon>
        <taxon>Spermatophyta</taxon>
        <taxon>Magnoliopsida</taxon>
        <taxon>eudicotyledons</taxon>
        <taxon>Gunneridae</taxon>
        <taxon>Pentapetalae</taxon>
        <taxon>rosids</taxon>
        <taxon>fabids</taxon>
        <taxon>Fabales</taxon>
        <taxon>Fabaceae</taxon>
        <taxon>Papilionoideae</taxon>
        <taxon>50 kb inversion clade</taxon>
        <taxon>NPAAA clade</taxon>
        <taxon>Hologalegina</taxon>
        <taxon>IRL clade</taxon>
        <taxon>Trifolieae</taxon>
        <taxon>Trifolium</taxon>
    </lineage>
</organism>
<dbReference type="EMBL" id="LXQA011195087">
    <property type="protein sequence ID" value="MCI88519.1"/>
    <property type="molecule type" value="Genomic_DNA"/>
</dbReference>
<dbReference type="Proteomes" id="UP000265520">
    <property type="component" value="Unassembled WGS sequence"/>
</dbReference>
<feature type="non-terminal residue" evidence="2">
    <location>
        <position position="62"/>
    </location>
</feature>
<dbReference type="AlphaFoldDB" id="A0A392VMA1"/>
<reference evidence="2 3" key="1">
    <citation type="journal article" date="2018" name="Front. Plant Sci.">
        <title>Red Clover (Trifolium pratense) and Zigzag Clover (T. medium) - A Picture of Genomic Similarities and Differences.</title>
        <authorList>
            <person name="Dluhosova J."/>
            <person name="Istvanek J."/>
            <person name="Nedelnik J."/>
            <person name="Repkova J."/>
        </authorList>
    </citation>
    <scope>NUCLEOTIDE SEQUENCE [LARGE SCALE GENOMIC DNA]</scope>
    <source>
        <strain evidence="3">cv. 10/8</strain>
        <tissue evidence="2">Leaf</tissue>
    </source>
</reference>
<keyword evidence="3" id="KW-1185">Reference proteome</keyword>
<name>A0A392VMA1_9FABA</name>
<dbReference type="GO" id="GO:0005975">
    <property type="term" value="P:carbohydrate metabolic process"/>
    <property type="evidence" value="ECO:0007669"/>
    <property type="project" value="InterPro"/>
</dbReference>
<evidence type="ECO:0000313" key="2">
    <source>
        <dbReference type="EMBL" id="MCI88519.1"/>
    </source>
</evidence>
<accession>A0A392VMA1</accession>
<evidence type="ECO:0000259" key="1">
    <source>
        <dbReference type="PROSITE" id="PS51910"/>
    </source>
</evidence>